<keyword evidence="2" id="KW-0175">Coiled coil</keyword>
<comment type="caution">
    <text evidence="7">The sequence shown here is derived from an EMBL/GenBank/DDBJ whole genome shotgun (WGS) entry which is preliminary data.</text>
</comment>
<sequence>MPRLKARNTSLYRNSKLTQLLKDSLGGACNTAMIANINPSNLSFVVVGGIKRVVTRASLRPKEPAAEGELKSPKHRFHSPAPTAKKRSFWDITTANIPSYH</sequence>
<evidence type="ECO:0000256" key="5">
    <source>
        <dbReference type="SAM" id="MobiDB-lite"/>
    </source>
</evidence>
<dbReference type="OrthoDB" id="1536392at2759"/>
<evidence type="ECO:0000256" key="4">
    <source>
        <dbReference type="PROSITE-ProRule" id="PRU00283"/>
    </source>
</evidence>
<dbReference type="Pfam" id="PF00225">
    <property type="entry name" value="Kinesin"/>
    <property type="match status" value="1"/>
</dbReference>
<dbReference type="GO" id="GO:0005874">
    <property type="term" value="C:microtubule"/>
    <property type="evidence" value="ECO:0007669"/>
    <property type="project" value="UniProtKB-KW"/>
</dbReference>
<comment type="similarity">
    <text evidence="4">Belongs to the TRAFAC class myosin-kinesin ATPase superfamily. Kinesin family.</text>
</comment>
<feature type="region of interest" description="Disordered" evidence="5">
    <location>
        <begin position="60"/>
        <end position="83"/>
    </location>
</feature>
<keyword evidence="1" id="KW-0493">Microtubule</keyword>
<dbReference type="GO" id="GO:0005524">
    <property type="term" value="F:ATP binding"/>
    <property type="evidence" value="ECO:0007669"/>
    <property type="project" value="InterPro"/>
</dbReference>
<dbReference type="GO" id="GO:0003777">
    <property type="term" value="F:microtubule motor activity"/>
    <property type="evidence" value="ECO:0007669"/>
    <property type="project" value="InterPro"/>
</dbReference>
<name>A0A835HEQ6_9MAGN</name>
<dbReference type="Gene3D" id="1.20.58.1980">
    <property type="match status" value="1"/>
</dbReference>
<dbReference type="PANTHER" id="PTHR47968:SF13">
    <property type="entry name" value="KINESIN-LIKE PROTEIN KIF19 ISOFORM X1"/>
    <property type="match status" value="1"/>
</dbReference>
<reference evidence="7 8" key="1">
    <citation type="submission" date="2020-10" db="EMBL/GenBank/DDBJ databases">
        <title>The Coptis chinensis genome and diversification of protoberbering-type alkaloids.</title>
        <authorList>
            <person name="Wang B."/>
            <person name="Shu S."/>
            <person name="Song C."/>
            <person name="Liu Y."/>
        </authorList>
    </citation>
    <scope>NUCLEOTIDE SEQUENCE [LARGE SCALE GENOMIC DNA]</scope>
    <source>
        <strain evidence="7">HL-2020</strain>
        <tissue evidence="7">Leaf</tissue>
    </source>
</reference>
<evidence type="ECO:0000259" key="6">
    <source>
        <dbReference type="PROSITE" id="PS50067"/>
    </source>
</evidence>
<evidence type="ECO:0000256" key="2">
    <source>
        <dbReference type="ARBA" id="ARBA00023054"/>
    </source>
</evidence>
<keyword evidence="3" id="KW-0505">Motor protein</keyword>
<dbReference type="GO" id="GO:0007018">
    <property type="term" value="P:microtubule-based movement"/>
    <property type="evidence" value="ECO:0007669"/>
    <property type="project" value="InterPro"/>
</dbReference>
<protein>
    <recommendedName>
        <fullName evidence="6">Kinesin motor domain-containing protein</fullName>
    </recommendedName>
</protein>
<dbReference type="InterPro" id="IPR027640">
    <property type="entry name" value="Kinesin-like_fam"/>
</dbReference>
<dbReference type="EMBL" id="JADFTS010000007">
    <property type="protein sequence ID" value="KAF9597079.1"/>
    <property type="molecule type" value="Genomic_DNA"/>
</dbReference>
<evidence type="ECO:0000256" key="1">
    <source>
        <dbReference type="ARBA" id="ARBA00022701"/>
    </source>
</evidence>
<dbReference type="PANTHER" id="PTHR47968">
    <property type="entry name" value="CENTROMERE PROTEIN E"/>
    <property type="match status" value="1"/>
</dbReference>
<feature type="compositionally biased region" description="Basic and acidic residues" evidence="5">
    <location>
        <begin position="60"/>
        <end position="72"/>
    </location>
</feature>
<proteinExistence type="inferred from homology"/>
<dbReference type="InterPro" id="IPR027417">
    <property type="entry name" value="P-loop_NTPase"/>
</dbReference>
<comment type="caution">
    <text evidence="4">Lacks conserved residue(s) required for the propagation of feature annotation.</text>
</comment>
<dbReference type="Proteomes" id="UP000631114">
    <property type="component" value="Unassembled WGS sequence"/>
</dbReference>
<evidence type="ECO:0000313" key="8">
    <source>
        <dbReference type="Proteomes" id="UP000631114"/>
    </source>
</evidence>
<evidence type="ECO:0000313" key="7">
    <source>
        <dbReference type="EMBL" id="KAF9597079.1"/>
    </source>
</evidence>
<dbReference type="GO" id="GO:0008017">
    <property type="term" value="F:microtubule binding"/>
    <property type="evidence" value="ECO:0007669"/>
    <property type="project" value="InterPro"/>
</dbReference>
<accession>A0A835HEQ6</accession>
<evidence type="ECO:0000256" key="3">
    <source>
        <dbReference type="ARBA" id="ARBA00023175"/>
    </source>
</evidence>
<dbReference type="AlphaFoldDB" id="A0A835HEQ6"/>
<dbReference type="InterPro" id="IPR001752">
    <property type="entry name" value="Kinesin_motor_dom"/>
</dbReference>
<feature type="domain" description="Kinesin motor" evidence="6">
    <location>
        <begin position="1"/>
        <end position="60"/>
    </location>
</feature>
<dbReference type="PROSITE" id="PS50067">
    <property type="entry name" value="KINESIN_MOTOR_2"/>
    <property type="match status" value="1"/>
</dbReference>
<keyword evidence="8" id="KW-1185">Reference proteome</keyword>
<organism evidence="7 8">
    <name type="scientific">Coptis chinensis</name>
    <dbReference type="NCBI Taxonomy" id="261450"/>
    <lineage>
        <taxon>Eukaryota</taxon>
        <taxon>Viridiplantae</taxon>
        <taxon>Streptophyta</taxon>
        <taxon>Embryophyta</taxon>
        <taxon>Tracheophyta</taxon>
        <taxon>Spermatophyta</taxon>
        <taxon>Magnoliopsida</taxon>
        <taxon>Ranunculales</taxon>
        <taxon>Ranunculaceae</taxon>
        <taxon>Coptidoideae</taxon>
        <taxon>Coptis</taxon>
    </lineage>
</organism>
<gene>
    <name evidence="7" type="ORF">IFM89_015270</name>
</gene>
<dbReference type="SUPFAM" id="SSF52540">
    <property type="entry name" value="P-loop containing nucleoside triphosphate hydrolases"/>
    <property type="match status" value="1"/>
</dbReference>